<evidence type="ECO:0000256" key="5">
    <source>
        <dbReference type="ARBA" id="ARBA00023054"/>
    </source>
</evidence>
<dbReference type="PANTHER" id="PTHR46267">
    <property type="entry name" value="SINGLE MYB HISTONE 4"/>
    <property type="match status" value="1"/>
</dbReference>
<name>A0AAD2AIU6_9LAMI</name>
<keyword evidence="11" id="KW-1185">Reference proteome</keyword>
<dbReference type="PANTHER" id="PTHR46267:SF8">
    <property type="entry name" value="TELOMERE REPEAT-BINDING FACTOR 1"/>
    <property type="match status" value="1"/>
</dbReference>
<organism evidence="10 11">
    <name type="scientific">Fraxinus pennsylvanica</name>
    <dbReference type="NCBI Taxonomy" id="56036"/>
    <lineage>
        <taxon>Eukaryota</taxon>
        <taxon>Viridiplantae</taxon>
        <taxon>Streptophyta</taxon>
        <taxon>Embryophyta</taxon>
        <taxon>Tracheophyta</taxon>
        <taxon>Spermatophyta</taxon>
        <taxon>Magnoliopsida</taxon>
        <taxon>eudicotyledons</taxon>
        <taxon>Gunneridae</taxon>
        <taxon>Pentapetalae</taxon>
        <taxon>asterids</taxon>
        <taxon>lamiids</taxon>
        <taxon>Lamiales</taxon>
        <taxon>Oleaceae</taxon>
        <taxon>Oleeae</taxon>
        <taxon>Fraxinus</taxon>
    </lineage>
</organism>
<dbReference type="FunFam" id="1.10.10.60:FF:000168">
    <property type="entry name" value="Telomere repeat-binding factor 1"/>
    <property type="match status" value="1"/>
</dbReference>
<dbReference type="SUPFAM" id="SSF46689">
    <property type="entry name" value="Homeodomain-like"/>
    <property type="match status" value="1"/>
</dbReference>
<evidence type="ECO:0000256" key="2">
    <source>
        <dbReference type="ARBA" id="ARBA00004604"/>
    </source>
</evidence>
<evidence type="ECO:0000256" key="1">
    <source>
        <dbReference type="ARBA" id="ARBA00004286"/>
    </source>
</evidence>
<keyword evidence="3" id="KW-0158">Chromosome</keyword>
<evidence type="ECO:0000256" key="7">
    <source>
        <dbReference type="ARBA" id="ARBA00023163"/>
    </source>
</evidence>
<evidence type="ECO:0000313" key="11">
    <source>
        <dbReference type="Proteomes" id="UP000834106"/>
    </source>
</evidence>
<proteinExistence type="predicted"/>
<keyword evidence="5" id="KW-0175">Coiled coil</keyword>
<dbReference type="GO" id="GO:0003691">
    <property type="term" value="F:double-stranded telomeric DNA binding"/>
    <property type="evidence" value="ECO:0007669"/>
    <property type="project" value="InterPro"/>
</dbReference>
<evidence type="ECO:0000256" key="9">
    <source>
        <dbReference type="ARBA" id="ARBA00032813"/>
    </source>
</evidence>
<keyword evidence="7" id="KW-0804">Transcription</keyword>
<dbReference type="InterPro" id="IPR009057">
    <property type="entry name" value="Homeodomain-like_sf"/>
</dbReference>
<sequence>MAAWRVLGETMKELNFSPFLYEFESYNSPRRDFAYLAGFEERVLKIEGIIVNLPASVSGAEEEAALRAGVLKHGPGKWRTILKDPEFSGVLCSRSNLDLKDKWRNIRGFEERGFSILKIEGIIVNLPVSVSGAEEEAALKAGVLKHGPGKWHTA</sequence>
<evidence type="ECO:0000256" key="6">
    <source>
        <dbReference type="ARBA" id="ARBA00023125"/>
    </source>
</evidence>
<dbReference type="AlphaFoldDB" id="A0AAD2AIU6"/>
<accession>A0AAD2AIU6</accession>
<evidence type="ECO:0000256" key="4">
    <source>
        <dbReference type="ARBA" id="ARBA00023015"/>
    </source>
</evidence>
<dbReference type="GO" id="GO:0005694">
    <property type="term" value="C:chromosome"/>
    <property type="evidence" value="ECO:0007669"/>
    <property type="project" value="UniProtKB-SubCell"/>
</dbReference>
<evidence type="ECO:0000313" key="10">
    <source>
        <dbReference type="EMBL" id="CAI9786270.1"/>
    </source>
</evidence>
<comment type="subcellular location">
    <subcellularLocation>
        <location evidence="1">Chromosome</location>
    </subcellularLocation>
    <subcellularLocation>
        <location evidence="2">Nucleus</location>
        <location evidence="2">Nucleolus</location>
    </subcellularLocation>
</comment>
<dbReference type="GO" id="GO:0005730">
    <property type="term" value="C:nucleolus"/>
    <property type="evidence" value="ECO:0007669"/>
    <property type="project" value="UniProtKB-SubCell"/>
</dbReference>
<protein>
    <recommendedName>
        <fullName evidence="9">MYB transcription factor</fullName>
    </recommendedName>
</protein>
<dbReference type="Proteomes" id="UP000834106">
    <property type="component" value="Chromosome 22"/>
</dbReference>
<dbReference type="CDD" id="cd11660">
    <property type="entry name" value="SANT_TRF"/>
    <property type="match status" value="1"/>
</dbReference>
<keyword evidence="6" id="KW-0238">DNA-binding</keyword>
<dbReference type="EMBL" id="OU503057">
    <property type="protein sequence ID" value="CAI9786270.1"/>
    <property type="molecule type" value="Genomic_DNA"/>
</dbReference>
<evidence type="ECO:0000256" key="8">
    <source>
        <dbReference type="ARBA" id="ARBA00023242"/>
    </source>
</evidence>
<keyword evidence="4" id="KW-0805">Transcription regulation</keyword>
<dbReference type="InterPro" id="IPR044597">
    <property type="entry name" value="SMH1-6"/>
</dbReference>
<gene>
    <name evidence="10" type="ORF">FPE_LOCUS33700</name>
</gene>
<keyword evidence="8" id="KW-0539">Nucleus</keyword>
<dbReference type="Gene3D" id="1.10.10.60">
    <property type="entry name" value="Homeodomain-like"/>
    <property type="match status" value="1"/>
</dbReference>
<evidence type="ECO:0000256" key="3">
    <source>
        <dbReference type="ARBA" id="ARBA00022454"/>
    </source>
</evidence>
<reference evidence="10" key="1">
    <citation type="submission" date="2023-05" db="EMBL/GenBank/DDBJ databases">
        <authorList>
            <person name="Huff M."/>
        </authorList>
    </citation>
    <scope>NUCLEOTIDE SEQUENCE</scope>
</reference>